<keyword evidence="1" id="KW-1185">Reference proteome</keyword>
<evidence type="ECO:0000313" key="1">
    <source>
        <dbReference type="Proteomes" id="UP000504637"/>
    </source>
</evidence>
<reference evidence="2" key="1">
    <citation type="submission" date="2020-01" db="EMBL/GenBank/DDBJ databases">
        <authorList>
            <consortium name="DOE Joint Genome Institute"/>
            <person name="Haridas S."/>
            <person name="Albert R."/>
            <person name="Binder M."/>
            <person name="Bloem J."/>
            <person name="Labutti K."/>
            <person name="Salamov A."/>
            <person name="Andreopoulos B."/>
            <person name="Baker S.E."/>
            <person name="Barry K."/>
            <person name="Bills G."/>
            <person name="Bluhm B.H."/>
            <person name="Cannon C."/>
            <person name="Castanera R."/>
            <person name="Culley D.E."/>
            <person name="Daum C."/>
            <person name="Ezra D."/>
            <person name="Gonzalez J.B."/>
            <person name="Henrissat B."/>
            <person name="Kuo A."/>
            <person name="Liang C."/>
            <person name="Lipzen A."/>
            <person name="Lutzoni F."/>
            <person name="Magnuson J."/>
            <person name="Mondo S."/>
            <person name="Nolan M."/>
            <person name="Ohm R."/>
            <person name="Pangilinan J."/>
            <person name="Park H.-J."/>
            <person name="Ramirez L."/>
            <person name="Alfaro M."/>
            <person name="Sun H."/>
            <person name="Tritt A."/>
            <person name="Yoshinaga Y."/>
            <person name="Zwiers L.-H."/>
            <person name="Turgeon B.G."/>
            <person name="Goodwin S.B."/>
            <person name="Spatafora J.W."/>
            <person name="Crous P.W."/>
            <person name="Grigoriev I.V."/>
        </authorList>
    </citation>
    <scope>NUCLEOTIDE SEQUENCE</scope>
    <source>
        <strain evidence="2">CBS 342.82</strain>
    </source>
</reference>
<reference evidence="2" key="3">
    <citation type="submission" date="2025-08" db="UniProtKB">
        <authorList>
            <consortium name="RefSeq"/>
        </authorList>
    </citation>
    <scope>IDENTIFICATION</scope>
    <source>
        <strain evidence="2">CBS 342.82</strain>
    </source>
</reference>
<gene>
    <name evidence="2" type="ORF">K489DRAFT_378556</name>
</gene>
<evidence type="ECO:0008006" key="3">
    <source>
        <dbReference type="Google" id="ProtNLM"/>
    </source>
</evidence>
<dbReference type="GeneID" id="54362238"/>
<organism evidence="2">
    <name type="scientific">Dissoconium aciculare CBS 342.82</name>
    <dbReference type="NCBI Taxonomy" id="1314786"/>
    <lineage>
        <taxon>Eukaryota</taxon>
        <taxon>Fungi</taxon>
        <taxon>Dikarya</taxon>
        <taxon>Ascomycota</taxon>
        <taxon>Pezizomycotina</taxon>
        <taxon>Dothideomycetes</taxon>
        <taxon>Dothideomycetidae</taxon>
        <taxon>Mycosphaerellales</taxon>
        <taxon>Dissoconiaceae</taxon>
        <taxon>Dissoconium</taxon>
    </lineage>
</organism>
<dbReference type="InterPro" id="IPR036412">
    <property type="entry name" value="HAD-like_sf"/>
</dbReference>
<dbReference type="InterPro" id="IPR023214">
    <property type="entry name" value="HAD_sf"/>
</dbReference>
<dbReference type="AlphaFoldDB" id="A0A6J3M8E9"/>
<sequence length="338" mass="37693">MSTIGAASRRPVDLILDFDGTLTTSDTTTTLAQISEQSRKCWQHVLDGWLVDSRQFKQVPYDWSNRGHEEYSRWLDSHRPLEMASVRRAQDCDMFKGVTIEHMRAVINASLKNGEIRMRDGWQALFRLVKDSHVVGSQVRILSANWSETFVRTVLCTAVQQNAISSSGDAETVLHQYLNDIEIFANEIHGLGSPAGSSGRLVRPFDLGIRTSGDKVKYMQHMTSRAAEHSAGHSDTDRPLIVYVGDSATDYGALCQADLGIWLCDIPEQELGAKFSKAFAPLRTDLPLSLANLGVTEFIESRKEANASASKFYWSRDLPTIVAFLQKYDAFRGGIKST</sequence>
<accession>A0A6J3M8E9</accession>
<proteinExistence type="predicted"/>
<dbReference type="InterPro" id="IPR050849">
    <property type="entry name" value="HAD-like_hydrolase_phosphatase"/>
</dbReference>
<dbReference type="PANTHER" id="PTHR28181:SF1">
    <property type="entry name" value="COLD TOLERANCE PROTEIN 1"/>
    <property type="match status" value="1"/>
</dbReference>
<dbReference type="RefSeq" id="XP_033461179.1">
    <property type="nucleotide sequence ID" value="XM_033604438.1"/>
</dbReference>
<dbReference type="Proteomes" id="UP000504637">
    <property type="component" value="Unplaced"/>
</dbReference>
<reference evidence="2" key="2">
    <citation type="submission" date="2020-04" db="EMBL/GenBank/DDBJ databases">
        <authorList>
            <consortium name="NCBI Genome Project"/>
        </authorList>
    </citation>
    <scope>NUCLEOTIDE SEQUENCE</scope>
    <source>
        <strain evidence="2">CBS 342.82</strain>
    </source>
</reference>
<dbReference type="SUPFAM" id="SSF56784">
    <property type="entry name" value="HAD-like"/>
    <property type="match status" value="1"/>
</dbReference>
<protein>
    <recommendedName>
        <fullName evidence="3">Haloacid dehalogenase-like hydrolase</fullName>
    </recommendedName>
</protein>
<dbReference type="OrthoDB" id="10255128at2759"/>
<evidence type="ECO:0000313" key="2">
    <source>
        <dbReference type="RefSeq" id="XP_033461179.1"/>
    </source>
</evidence>
<name>A0A6J3M8E9_9PEZI</name>
<dbReference type="Gene3D" id="3.40.50.1000">
    <property type="entry name" value="HAD superfamily/HAD-like"/>
    <property type="match status" value="1"/>
</dbReference>
<dbReference type="PANTHER" id="PTHR28181">
    <property type="entry name" value="UPF0655 PROTEIN YCR015C"/>
    <property type="match status" value="1"/>
</dbReference>